<evidence type="ECO:0000313" key="11">
    <source>
        <dbReference type="EMBL" id="RQD86370.1"/>
    </source>
</evidence>
<dbReference type="GO" id="GO:0004075">
    <property type="term" value="F:biotin carboxylase activity"/>
    <property type="evidence" value="ECO:0007669"/>
    <property type="project" value="UniProtKB-EC"/>
</dbReference>
<dbReference type="InterPro" id="IPR051602">
    <property type="entry name" value="ACC_Biotin_Carboxylase"/>
</dbReference>
<dbReference type="SUPFAM" id="SSF51246">
    <property type="entry name" value="Rudiment single hybrid motif"/>
    <property type="match status" value="1"/>
</dbReference>
<evidence type="ECO:0000259" key="10">
    <source>
        <dbReference type="PROSITE" id="PS50979"/>
    </source>
</evidence>
<dbReference type="Pfam" id="PF02785">
    <property type="entry name" value="Biotin_carb_C"/>
    <property type="match status" value="1"/>
</dbReference>
<dbReference type="AlphaFoldDB" id="A0A424YZ10"/>
<dbReference type="GO" id="GO:0046872">
    <property type="term" value="F:metal ion binding"/>
    <property type="evidence" value="ECO:0007669"/>
    <property type="project" value="InterPro"/>
</dbReference>
<dbReference type="NCBIfam" id="NF009471">
    <property type="entry name" value="PRK12833.1"/>
    <property type="match status" value="1"/>
</dbReference>
<dbReference type="RefSeq" id="WP_124134220.1">
    <property type="nucleotide sequence ID" value="NZ_QURW01000019.1"/>
</dbReference>
<dbReference type="NCBIfam" id="NF006367">
    <property type="entry name" value="PRK08591.1"/>
    <property type="match status" value="1"/>
</dbReference>
<dbReference type="InterPro" id="IPR011761">
    <property type="entry name" value="ATP-grasp"/>
</dbReference>
<evidence type="ECO:0000259" key="9">
    <source>
        <dbReference type="PROSITE" id="PS50975"/>
    </source>
</evidence>
<evidence type="ECO:0000256" key="4">
    <source>
        <dbReference type="ARBA" id="ARBA00022741"/>
    </source>
</evidence>
<dbReference type="SUPFAM" id="SSF56059">
    <property type="entry name" value="Glutathione synthetase ATP-binding domain-like"/>
    <property type="match status" value="1"/>
</dbReference>
<dbReference type="PANTHER" id="PTHR48095:SF2">
    <property type="entry name" value="BIOTIN CARBOXYLASE, CHLOROPLASTIC"/>
    <property type="match status" value="1"/>
</dbReference>
<organism evidence="11 12">
    <name type="scientific">Campylobacter hepaticus</name>
    <dbReference type="NCBI Taxonomy" id="1813019"/>
    <lineage>
        <taxon>Bacteria</taxon>
        <taxon>Pseudomonadati</taxon>
        <taxon>Campylobacterota</taxon>
        <taxon>Epsilonproteobacteria</taxon>
        <taxon>Campylobacterales</taxon>
        <taxon>Campylobacteraceae</taxon>
        <taxon>Campylobacter</taxon>
    </lineage>
</organism>
<dbReference type="PANTHER" id="PTHR48095">
    <property type="entry name" value="PYRUVATE CARBOXYLASE SUBUNIT A"/>
    <property type="match status" value="1"/>
</dbReference>
<dbReference type="InterPro" id="IPR005481">
    <property type="entry name" value="BC-like_N"/>
</dbReference>
<accession>A0A424YZ10</accession>
<reference evidence="11 12" key="1">
    <citation type="submission" date="2018-08" db="EMBL/GenBank/DDBJ databases">
        <title>Survival mechanisms of Campylobacter hepaticus identified by genomic analysis and comparative transcriptomic analysis of in vivo and in vitro derived bacteria.</title>
        <authorList>
            <person name="Van T.T.H."/>
            <person name="Moore R.J."/>
        </authorList>
    </citation>
    <scope>NUCLEOTIDE SEQUENCE [LARGE SCALE GENOMIC DNA]</scope>
    <source>
        <strain evidence="11 12">54L</strain>
    </source>
</reference>
<evidence type="ECO:0000256" key="6">
    <source>
        <dbReference type="ARBA" id="ARBA00023267"/>
    </source>
</evidence>
<feature type="domain" description="ATP-grasp" evidence="9">
    <location>
        <begin position="124"/>
        <end position="322"/>
    </location>
</feature>
<dbReference type="Proteomes" id="UP000286095">
    <property type="component" value="Unassembled WGS sequence"/>
</dbReference>
<evidence type="ECO:0000256" key="2">
    <source>
        <dbReference type="ARBA" id="ARBA00013263"/>
    </source>
</evidence>
<sequence>MPYKAKKIKKVLIANRGEIAVRIIQAAHELNMQTVAIYSDADRGNLASQLADEAVYIGENLAKKSYLDIEKIIQAAKAVKADAIHPGYGFLSENSEFAKRVIEEGMIFVGPDDKIIETMGDKAKAILKAKEALLPTITGSKLISNLQEALLEAKKIGYPLLVKAASGGGGKGIRLINNAQELENQFLVASTEAKAIFGDGSIYLEAYLPKAKHIEVQILGDGENVIHLYERECSLQRRRQKIVEEAPSPSLNHETRERICSSAVKLAKLVKYKGAGTLEFLYDENKNAFYFLEMNTRIQVEHAITEMISGVDLVREMLKIADGQSLKYKQDDIQIRGHSIEIRINAEDPENNFFPSPGKIENITYPTGAGIRLDSMLYNGRVIPPFYDSLIAKMIIHDENRPMAISRMNRALKQIKIEGIKTTLPLFKKLFIDKDIKAANYHINFLEQWIQKQKF</sequence>
<keyword evidence="6" id="KW-0092">Biotin</keyword>
<dbReference type="Gene3D" id="3.30.470.20">
    <property type="entry name" value="ATP-grasp fold, B domain"/>
    <property type="match status" value="1"/>
</dbReference>
<dbReference type="PROSITE" id="PS50975">
    <property type="entry name" value="ATP_GRASP"/>
    <property type="match status" value="1"/>
</dbReference>
<dbReference type="InterPro" id="IPR005482">
    <property type="entry name" value="Biotin_COase_C"/>
</dbReference>
<dbReference type="Pfam" id="PF00289">
    <property type="entry name" value="Biotin_carb_N"/>
    <property type="match status" value="1"/>
</dbReference>
<keyword evidence="5 8" id="KW-0067">ATP-binding</keyword>
<evidence type="ECO:0000313" key="12">
    <source>
        <dbReference type="Proteomes" id="UP000286095"/>
    </source>
</evidence>
<evidence type="ECO:0000256" key="8">
    <source>
        <dbReference type="PROSITE-ProRule" id="PRU00409"/>
    </source>
</evidence>
<name>A0A424YZ10_9BACT</name>
<feature type="domain" description="Biotin carboxylation" evidence="10">
    <location>
        <begin position="7"/>
        <end position="451"/>
    </location>
</feature>
<keyword evidence="4 8" id="KW-0547">Nucleotide-binding</keyword>
<evidence type="ECO:0000256" key="1">
    <source>
        <dbReference type="ARBA" id="ARBA00003761"/>
    </source>
</evidence>
<dbReference type="InterPro" id="IPR016185">
    <property type="entry name" value="PreATP-grasp_dom_sf"/>
</dbReference>
<dbReference type="PROSITE" id="PS50979">
    <property type="entry name" value="BC"/>
    <property type="match status" value="1"/>
</dbReference>
<dbReference type="GO" id="GO:0005524">
    <property type="term" value="F:ATP binding"/>
    <property type="evidence" value="ECO:0007669"/>
    <property type="project" value="UniProtKB-UniRule"/>
</dbReference>
<evidence type="ECO:0000256" key="3">
    <source>
        <dbReference type="ARBA" id="ARBA00022598"/>
    </source>
</evidence>
<evidence type="ECO:0000256" key="5">
    <source>
        <dbReference type="ARBA" id="ARBA00022840"/>
    </source>
</evidence>
<dbReference type="FunFam" id="3.40.50.20:FF:000010">
    <property type="entry name" value="Propionyl-CoA carboxylase subunit alpha"/>
    <property type="match status" value="1"/>
</dbReference>
<proteinExistence type="predicted"/>
<evidence type="ECO:0000256" key="7">
    <source>
        <dbReference type="ARBA" id="ARBA00048600"/>
    </source>
</evidence>
<gene>
    <name evidence="11" type="ORF">DZD40_06740</name>
</gene>
<protein>
    <recommendedName>
        <fullName evidence="2">biotin carboxylase</fullName>
        <ecNumber evidence="2">6.3.4.14</ecNumber>
    </recommendedName>
</protein>
<dbReference type="InterPro" id="IPR011054">
    <property type="entry name" value="Rudment_hybrid_motif"/>
</dbReference>
<dbReference type="SUPFAM" id="SSF52440">
    <property type="entry name" value="PreATP-grasp domain"/>
    <property type="match status" value="1"/>
</dbReference>
<comment type="function">
    <text evidence="1">This protein is a component of the acetyl coenzyme A carboxylase complex; first, biotin carboxylase catalyzes the carboxylation of the carrier protein and then the transcarboxylase transfers the carboxyl group to form malonyl-CoA.</text>
</comment>
<comment type="caution">
    <text evidence="11">The sequence shown here is derived from an EMBL/GenBank/DDBJ whole genome shotgun (WGS) entry which is preliminary data.</text>
</comment>
<dbReference type="FunFam" id="3.30.1490.20:FF:000003">
    <property type="entry name" value="acetyl-CoA carboxylase isoform X1"/>
    <property type="match status" value="1"/>
</dbReference>
<dbReference type="PROSITE" id="PS00867">
    <property type="entry name" value="CPSASE_2"/>
    <property type="match status" value="1"/>
</dbReference>
<dbReference type="SMART" id="SM00878">
    <property type="entry name" value="Biotin_carb_C"/>
    <property type="match status" value="1"/>
</dbReference>
<dbReference type="InterPro" id="IPR011764">
    <property type="entry name" value="Biotin_carboxylation_dom"/>
</dbReference>
<dbReference type="EMBL" id="QURW01000019">
    <property type="protein sequence ID" value="RQD86370.1"/>
    <property type="molecule type" value="Genomic_DNA"/>
</dbReference>
<keyword evidence="3" id="KW-0436">Ligase</keyword>
<dbReference type="EC" id="6.3.4.14" evidence="2"/>
<comment type="catalytic activity">
    <reaction evidence="7">
        <text>N(6)-biotinyl-L-lysyl-[protein] + hydrogencarbonate + ATP = N(6)-carboxybiotinyl-L-lysyl-[protein] + ADP + phosphate + H(+)</text>
        <dbReference type="Rhea" id="RHEA:13501"/>
        <dbReference type="Rhea" id="RHEA-COMP:10505"/>
        <dbReference type="Rhea" id="RHEA-COMP:10506"/>
        <dbReference type="ChEBI" id="CHEBI:15378"/>
        <dbReference type="ChEBI" id="CHEBI:17544"/>
        <dbReference type="ChEBI" id="CHEBI:30616"/>
        <dbReference type="ChEBI" id="CHEBI:43474"/>
        <dbReference type="ChEBI" id="CHEBI:83144"/>
        <dbReference type="ChEBI" id="CHEBI:83145"/>
        <dbReference type="ChEBI" id="CHEBI:456216"/>
        <dbReference type="EC" id="6.3.4.14"/>
    </reaction>
</comment>
<dbReference type="InterPro" id="IPR005479">
    <property type="entry name" value="CPAse_ATP-bd"/>
</dbReference>
<dbReference type="PROSITE" id="PS00866">
    <property type="entry name" value="CPSASE_1"/>
    <property type="match status" value="1"/>
</dbReference>
<dbReference type="Pfam" id="PF02786">
    <property type="entry name" value="CPSase_L_D2"/>
    <property type="match status" value="1"/>
</dbReference>